<evidence type="ECO:0000313" key="3">
    <source>
        <dbReference type="Proteomes" id="UP000010471"/>
    </source>
</evidence>
<dbReference type="InterPro" id="IPR019734">
    <property type="entry name" value="TPR_rpt"/>
</dbReference>
<evidence type="ECO:0000259" key="1">
    <source>
        <dbReference type="Pfam" id="PF12770"/>
    </source>
</evidence>
<dbReference type="RefSeq" id="WP_015186071.1">
    <property type="nucleotide sequence ID" value="NC_019738.1"/>
</dbReference>
<proteinExistence type="predicted"/>
<dbReference type="InterPro" id="IPR011990">
    <property type="entry name" value="TPR-like_helical_dom_sf"/>
</dbReference>
<evidence type="ECO:0000313" key="2">
    <source>
        <dbReference type="EMBL" id="AFZ21944.1"/>
    </source>
</evidence>
<dbReference type="SUPFAM" id="SSF48452">
    <property type="entry name" value="TPR-like"/>
    <property type="match status" value="2"/>
</dbReference>
<dbReference type="eggNOG" id="COG0457">
    <property type="taxonomic scope" value="Bacteria"/>
</dbReference>
<dbReference type="eggNOG" id="COG4995">
    <property type="taxonomic scope" value="Bacteria"/>
</dbReference>
<feature type="domain" description="CHAT" evidence="1">
    <location>
        <begin position="674"/>
        <end position="943"/>
    </location>
</feature>
<organism evidence="2 3">
    <name type="scientific">Allocoleopsis franciscana PCC 7113</name>
    <dbReference type="NCBI Taxonomy" id="1173027"/>
    <lineage>
        <taxon>Bacteria</taxon>
        <taxon>Bacillati</taxon>
        <taxon>Cyanobacteriota</taxon>
        <taxon>Cyanophyceae</taxon>
        <taxon>Coleofasciculales</taxon>
        <taxon>Coleofasciculaceae</taxon>
        <taxon>Allocoleopsis</taxon>
        <taxon>Allocoleopsis franciscana</taxon>
    </lineage>
</organism>
<dbReference type="STRING" id="1173027.Mic7113_6357"/>
<dbReference type="Pfam" id="PF12770">
    <property type="entry name" value="CHAT"/>
    <property type="match status" value="1"/>
</dbReference>
<protein>
    <recommendedName>
        <fullName evidence="1">CHAT domain-containing protein</fullName>
    </recommendedName>
</protein>
<gene>
    <name evidence="2" type="ORF">Mic7113_6357</name>
</gene>
<dbReference type="Pfam" id="PF13424">
    <property type="entry name" value="TPR_12"/>
    <property type="match status" value="2"/>
</dbReference>
<name>K9WQ71_9CYAN</name>
<dbReference type="AlphaFoldDB" id="K9WQ71"/>
<sequence>MAKTRHLRCRGHQPQFNPFRFGCGRLIRFPRFTRLLLACLTTLLCLISHPVLAHLAHGISVENLSPTRREALNSPPSLPGKGAGGLGLEWADPQGVKSQPIYPAISSGLNATQSDLAAAPQWLQQGRDYYEAGQYAAAVKVWQQAVPAYQSQGDSLNQAMVLSNLALAYQALGQLPDAKNAIATSLQLLQSQPNTPEKRRILAQAFNTQGSLQMAQGQAQPALTTLQQATDTYRQVGDEAGVIRSLLNQAQVLRVLGLYRRELSTLTQINQTLQTQPDSLLKVAGLRHLGNALRLIGDLNESRKVLQQSLEIAEKLSSPPDQAAALLSLGNTARTQLQAEAALNFYQQAAATQGSSITQIQSLVNQLNLIAEGGLKQDIASLTQPLLPQIQAQLTDLPLSRISVYARINLAHSLLKLAQTKAKQDQPTPDSPLPLDSSKIREIAQILAIAIEQASTLGDQQAQAYALGSLGELYEKTQQWSEAQNLTQKALILTQSINAPEISYRWQWQLGRLLKVQGNEDGAIAAYSEAINTLQSLRNDLVAINSEVQFSFREGVEPIYREFVSLLLQGDSQNTSPERLEKARKVIESLQLAELDNFFRAACLTAKPVQIDAIDQKAAVIYPIILPDRLEIILSLPQQPLRHYATPLPQGEVEQTLKKLRLELTDVISRTFLPLSQQVYDWLIRPIEADLAQSQLKTLVFVLDGSLRNIPMAALHDGKQYLMEKYAIALTPGLELLESQPLTRGQLKVLTAGLSEARQGFSALPAVEVELNQILSEVSGEKLFNQEFTKTKLQNAIEAIPFPVVHLATHGQFSSKAEETFILTWDDRINVNELNNFLQKTDQRREIPIELLVLSACQTAKGDNRAALGIAGVAVRAGARSTLATLWSVNDDATSALMRQFYQELAESSVSKAEAIRRAQQSILQDPNWQHPYYWAPYVLVGNWL</sequence>
<dbReference type="HOGENOM" id="CLU_002404_0_0_3"/>
<accession>K9WQ71</accession>
<dbReference type="InterPro" id="IPR024983">
    <property type="entry name" value="CHAT_dom"/>
</dbReference>
<dbReference type="SMART" id="SM00028">
    <property type="entry name" value="TPR"/>
    <property type="match status" value="7"/>
</dbReference>
<dbReference type="Gene3D" id="1.25.40.10">
    <property type="entry name" value="Tetratricopeptide repeat domain"/>
    <property type="match status" value="3"/>
</dbReference>
<dbReference type="KEGG" id="mic:Mic7113_6357"/>
<dbReference type="PANTHER" id="PTHR10098">
    <property type="entry name" value="RAPSYN-RELATED"/>
    <property type="match status" value="1"/>
</dbReference>
<keyword evidence="3" id="KW-1185">Reference proteome</keyword>
<dbReference type="PATRIC" id="fig|1173027.3.peg.7034"/>
<dbReference type="EMBL" id="CP003630">
    <property type="protein sequence ID" value="AFZ21944.1"/>
    <property type="molecule type" value="Genomic_DNA"/>
</dbReference>
<reference evidence="2 3" key="1">
    <citation type="submission" date="2012-06" db="EMBL/GenBank/DDBJ databases">
        <title>Finished chromosome of genome of Microcoleus sp. PCC 7113.</title>
        <authorList>
            <consortium name="US DOE Joint Genome Institute"/>
            <person name="Gugger M."/>
            <person name="Coursin T."/>
            <person name="Rippka R."/>
            <person name="Tandeau De Marsac N."/>
            <person name="Huntemann M."/>
            <person name="Wei C.-L."/>
            <person name="Han J."/>
            <person name="Detter J.C."/>
            <person name="Han C."/>
            <person name="Tapia R."/>
            <person name="Chen A."/>
            <person name="Kyrpides N."/>
            <person name="Mavromatis K."/>
            <person name="Markowitz V."/>
            <person name="Szeto E."/>
            <person name="Ivanova N."/>
            <person name="Pagani I."/>
            <person name="Pati A."/>
            <person name="Goodwin L."/>
            <person name="Nordberg H.P."/>
            <person name="Cantor M.N."/>
            <person name="Hua S.X."/>
            <person name="Woyke T."/>
            <person name="Kerfeld C.A."/>
        </authorList>
    </citation>
    <scope>NUCLEOTIDE SEQUENCE [LARGE SCALE GENOMIC DNA]</scope>
    <source>
        <strain evidence="2 3">PCC 7113</strain>
    </source>
</reference>
<dbReference type="Proteomes" id="UP000010471">
    <property type="component" value="Chromosome"/>
</dbReference>